<proteinExistence type="predicted"/>
<evidence type="ECO:0000313" key="3">
    <source>
        <dbReference type="Proteomes" id="UP001523262"/>
    </source>
</evidence>
<accession>A0ABT0W701</accession>
<dbReference type="SUPFAM" id="SSF52266">
    <property type="entry name" value="SGNH hydrolase"/>
    <property type="match status" value="1"/>
</dbReference>
<dbReference type="Gene3D" id="3.40.50.1110">
    <property type="entry name" value="SGNH hydrolase"/>
    <property type="match status" value="1"/>
</dbReference>
<protein>
    <submittedName>
        <fullName evidence="2">GDSL-type esterase/lipase family protein</fullName>
    </submittedName>
</protein>
<dbReference type="Pfam" id="PF13472">
    <property type="entry name" value="Lipase_GDSL_2"/>
    <property type="match status" value="1"/>
</dbReference>
<dbReference type="InterPro" id="IPR051532">
    <property type="entry name" value="Ester_Hydrolysis_Enzymes"/>
</dbReference>
<feature type="domain" description="SGNH hydrolase-type esterase" evidence="1">
    <location>
        <begin position="7"/>
        <end position="196"/>
    </location>
</feature>
<keyword evidence="3" id="KW-1185">Reference proteome</keyword>
<sequence>MSYSYVAIGDSISAGVGTSLFSPGFVHRYRRMAELELDDQVLVHVFARPGAVTKDVLNELKQDFIRERIKEADIITITAGTNDLINAARKYQTDKNADGLKISFQECKENFSAMMKVIAKLKKEALRPFVIRIFHLYNPFPKEDFAIKWVKNFNHFLKSLAKDYHISIVEINQVFKEYESEYLSIDRIHPNDIGHEQMAERLHRLGYGELAFEEEE</sequence>
<dbReference type="PANTHER" id="PTHR30383">
    <property type="entry name" value="THIOESTERASE 1/PROTEASE 1/LYSOPHOSPHOLIPASE L1"/>
    <property type="match status" value="1"/>
</dbReference>
<dbReference type="Proteomes" id="UP001523262">
    <property type="component" value="Unassembled WGS sequence"/>
</dbReference>
<evidence type="ECO:0000259" key="1">
    <source>
        <dbReference type="Pfam" id="PF13472"/>
    </source>
</evidence>
<reference evidence="2 3" key="1">
    <citation type="submission" date="2022-06" db="EMBL/GenBank/DDBJ databases">
        <authorList>
            <person name="Jeon C.O."/>
        </authorList>
    </citation>
    <scope>NUCLEOTIDE SEQUENCE [LARGE SCALE GENOMIC DNA]</scope>
    <source>
        <strain evidence="2 3">KCTC 13943</strain>
    </source>
</reference>
<comment type="caution">
    <text evidence="2">The sequence shown here is derived from an EMBL/GenBank/DDBJ whole genome shotgun (WGS) entry which is preliminary data.</text>
</comment>
<name>A0ABT0W701_9BACI</name>
<organism evidence="2 3">
    <name type="scientific">Neobacillus pocheonensis</name>
    <dbReference type="NCBI Taxonomy" id="363869"/>
    <lineage>
        <taxon>Bacteria</taxon>
        <taxon>Bacillati</taxon>
        <taxon>Bacillota</taxon>
        <taxon>Bacilli</taxon>
        <taxon>Bacillales</taxon>
        <taxon>Bacillaceae</taxon>
        <taxon>Neobacillus</taxon>
    </lineage>
</organism>
<dbReference type="PANTHER" id="PTHR30383:SF27">
    <property type="entry name" value="SPORE GERMINATION LIPASE LIPC"/>
    <property type="match status" value="1"/>
</dbReference>
<evidence type="ECO:0000313" key="2">
    <source>
        <dbReference type="EMBL" id="MCM2532094.1"/>
    </source>
</evidence>
<gene>
    <name evidence="2" type="ORF">NDK43_06425</name>
</gene>
<dbReference type="InterPro" id="IPR013830">
    <property type="entry name" value="SGNH_hydro"/>
</dbReference>
<dbReference type="EMBL" id="JAMQCR010000001">
    <property type="protein sequence ID" value="MCM2532094.1"/>
    <property type="molecule type" value="Genomic_DNA"/>
</dbReference>
<dbReference type="InterPro" id="IPR036514">
    <property type="entry name" value="SGNH_hydro_sf"/>
</dbReference>